<gene>
    <name evidence="3" type="ORF">Aam_089_021</name>
</gene>
<dbReference type="PANTHER" id="PTHR23028:SF131">
    <property type="entry name" value="BLR2367 PROTEIN"/>
    <property type="match status" value="1"/>
</dbReference>
<evidence type="ECO:0000313" key="3">
    <source>
        <dbReference type="EMBL" id="GAN81228.1"/>
    </source>
</evidence>
<proteinExistence type="predicted"/>
<accession>A0A0D6PJ34</accession>
<keyword evidence="1" id="KW-1133">Transmembrane helix</keyword>
<dbReference type="Proteomes" id="UP000032668">
    <property type="component" value="Unassembled WGS sequence"/>
</dbReference>
<dbReference type="STRING" id="1120923.SAMN02746095_01393"/>
<feature type="transmembrane region" description="Helical" evidence="1">
    <location>
        <begin position="291"/>
        <end position="312"/>
    </location>
</feature>
<dbReference type="PANTHER" id="PTHR23028">
    <property type="entry name" value="ACETYLTRANSFERASE"/>
    <property type="match status" value="1"/>
</dbReference>
<comment type="caution">
    <text evidence="3">The sequence shown here is derived from an EMBL/GenBank/DDBJ whole genome shotgun (WGS) entry which is preliminary data.</text>
</comment>
<keyword evidence="3" id="KW-0808">Transferase</keyword>
<protein>
    <submittedName>
        <fullName evidence="3">Acyltransferase 3</fullName>
    </submittedName>
</protein>
<evidence type="ECO:0000259" key="2">
    <source>
        <dbReference type="Pfam" id="PF01757"/>
    </source>
</evidence>
<feature type="transmembrane region" description="Helical" evidence="1">
    <location>
        <begin position="94"/>
        <end position="115"/>
    </location>
</feature>
<keyword evidence="1" id="KW-0812">Transmembrane</keyword>
<feature type="transmembrane region" description="Helical" evidence="1">
    <location>
        <begin position="324"/>
        <end position="348"/>
    </location>
</feature>
<organism evidence="3 4">
    <name type="scientific">Acidocella aminolytica 101 = DSM 11237</name>
    <dbReference type="NCBI Taxonomy" id="1120923"/>
    <lineage>
        <taxon>Bacteria</taxon>
        <taxon>Pseudomonadati</taxon>
        <taxon>Pseudomonadota</taxon>
        <taxon>Alphaproteobacteria</taxon>
        <taxon>Acetobacterales</taxon>
        <taxon>Acidocellaceae</taxon>
        <taxon>Acidocella</taxon>
    </lineage>
</organism>
<dbReference type="InterPro" id="IPR050879">
    <property type="entry name" value="Acyltransferase_3"/>
</dbReference>
<keyword evidence="1" id="KW-0472">Membrane</keyword>
<feature type="domain" description="Acyltransferase 3" evidence="2">
    <location>
        <begin position="17"/>
        <end position="336"/>
    </location>
</feature>
<name>A0A0D6PJ34_9PROT</name>
<reference evidence="3 4" key="1">
    <citation type="submission" date="2012-11" db="EMBL/GenBank/DDBJ databases">
        <title>Whole genome sequence of Acidocella aminolytica 101 = DSM 11237.</title>
        <authorList>
            <person name="Azuma Y."/>
            <person name="Higashiura N."/>
            <person name="Hirakawa H."/>
            <person name="Matsushita K."/>
        </authorList>
    </citation>
    <scope>NUCLEOTIDE SEQUENCE [LARGE SCALE GENOMIC DNA]</scope>
    <source>
        <strain evidence="4">101 / DSM 11237</strain>
    </source>
</reference>
<dbReference type="InterPro" id="IPR002656">
    <property type="entry name" value="Acyl_transf_3_dom"/>
</dbReference>
<feature type="transmembrane region" description="Helical" evidence="1">
    <location>
        <begin position="230"/>
        <end position="250"/>
    </location>
</feature>
<evidence type="ECO:0000256" key="1">
    <source>
        <dbReference type="SAM" id="Phobius"/>
    </source>
</evidence>
<feature type="transmembrane region" description="Helical" evidence="1">
    <location>
        <begin position="256"/>
        <end position="279"/>
    </location>
</feature>
<keyword evidence="4" id="KW-1185">Reference proteome</keyword>
<dbReference type="Pfam" id="PF01757">
    <property type="entry name" value="Acyl_transf_3"/>
    <property type="match status" value="1"/>
</dbReference>
<dbReference type="GO" id="GO:0000271">
    <property type="term" value="P:polysaccharide biosynthetic process"/>
    <property type="evidence" value="ECO:0007669"/>
    <property type="project" value="TreeGrafter"/>
</dbReference>
<dbReference type="GO" id="GO:0016747">
    <property type="term" value="F:acyltransferase activity, transferring groups other than amino-acyl groups"/>
    <property type="evidence" value="ECO:0007669"/>
    <property type="project" value="InterPro"/>
</dbReference>
<feature type="transmembrane region" description="Helical" evidence="1">
    <location>
        <begin position="49"/>
        <end position="73"/>
    </location>
</feature>
<feature type="transmembrane region" description="Helical" evidence="1">
    <location>
        <begin position="164"/>
        <end position="185"/>
    </location>
</feature>
<dbReference type="RefSeq" id="WP_048879619.1">
    <property type="nucleotide sequence ID" value="NZ_BANC01000087.1"/>
</dbReference>
<evidence type="ECO:0000313" key="4">
    <source>
        <dbReference type="Proteomes" id="UP000032668"/>
    </source>
</evidence>
<keyword evidence="3" id="KW-0012">Acyltransferase</keyword>
<dbReference type="EMBL" id="BANC01000087">
    <property type="protein sequence ID" value="GAN81228.1"/>
    <property type="molecule type" value="Genomic_DNA"/>
</dbReference>
<feature type="transmembrane region" description="Helical" evidence="1">
    <location>
        <begin position="135"/>
        <end position="157"/>
    </location>
</feature>
<feature type="transmembrane region" description="Helical" evidence="1">
    <location>
        <begin position="21"/>
        <end position="37"/>
    </location>
</feature>
<dbReference type="GO" id="GO:0016020">
    <property type="term" value="C:membrane"/>
    <property type="evidence" value="ECO:0007669"/>
    <property type="project" value="TreeGrafter"/>
</dbReference>
<dbReference type="AlphaFoldDB" id="A0A0D6PJ34"/>
<sequence>MAITQTEPGKAAKEKLYTLELGRFLAASVVVLTHWLPEVNSHARAGQQIFGGFAAPGALGVQYFFVLSGFVMASAHHQDFGRLTSPLKFWWRRACRIYPVYWLALCIPAYYLYGFMTPDFSFRLFSLVPWSNAEFIAPAWTLRYEMSFYIMFGLALLPYIGRPILALWIFAVFWRWAPHGLLGILHLPPPYLINKLSSGWADKFTAYQDFYFFAGLLAGILAVKWRPGVTWSAVLTAFGCIAGLLALPYIKWGDAYGPPAFVMVFCLVLAALLLGVAGLERNGKLRLPRLAATLGALSYPLYILHTPLMLVFHANAAHLRFGGFSMYFLFLAGLVVIYAASQFVTVFYDQPIQKGLRRFSRAVVRRPATA</sequence>
<dbReference type="OrthoDB" id="505919at2"/>
<feature type="transmembrane region" description="Helical" evidence="1">
    <location>
        <begin position="205"/>
        <end position="223"/>
    </location>
</feature>